<dbReference type="Gene3D" id="1.25.40.920">
    <property type="entry name" value="TRAP transporter T-component"/>
    <property type="match status" value="1"/>
</dbReference>
<gene>
    <name evidence="2" type="ORF">BARAN1_0503</name>
</gene>
<accession>A0A2X3K5G9</accession>
<feature type="signal peptide" evidence="1">
    <location>
        <begin position="1"/>
        <end position="24"/>
    </location>
</feature>
<dbReference type="InterPro" id="IPR011990">
    <property type="entry name" value="TPR-like_helical_dom_sf"/>
</dbReference>
<dbReference type="EMBL" id="LS483254">
    <property type="protein sequence ID" value="SQD92527.1"/>
    <property type="molecule type" value="Genomic_DNA"/>
</dbReference>
<dbReference type="SUPFAM" id="SSF48452">
    <property type="entry name" value="TPR-like"/>
    <property type="match status" value="1"/>
</dbReference>
<evidence type="ECO:0008006" key="4">
    <source>
        <dbReference type="Google" id="ProtNLM"/>
    </source>
</evidence>
<dbReference type="InterPro" id="IPR031823">
    <property type="entry name" value="TatT"/>
</dbReference>
<dbReference type="AlphaFoldDB" id="A0A2X3K5G9"/>
<evidence type="ECO:0000313" key="3">
    <source>
        <dbReference type="Proteomes" id="UP000249818"/>
    </source>
</evidence>
<dbReference type="Pfam" id="PF16811">
    <property type="entry name" value="TAtT"/>
    <property type="match status" value="1"/>
</dbReference>
<name>A0A2X3K5G9_9BACT</name>
<keyword evidence="3" id="KW-1185">Reference proteome</keyword>
<dbReference type="Proteomes" id="UP000249818">
    <property type="component" value="Chromosome BARAN1"/>
</dbReference>
<protein>
    <recommendedName>
        <fullName evidence="4">Tetratricopeptide repeat protein</fullName>
    </recommendedName>
</protein>
<organism evidence="2 3">
    <name type="scientific">Candidatus Bipolaricaulis anaerobius</name>
    <dbReference type="NCBI Taxonomy" id="2026885"/>
    <lineage>
        <taxon>Bacteria</taxon>
        <taxon>Candidatus Bipolaricaulota</taxon>
        <taxon>Candidatus Bipolaricaulia</taxon>
        <taxon>Candidatus Bipolaricaulales</taxon>
        <taxon>Candidatus Bipolaricaulaceae</taxon>
        <taxon>Candidatus Bipolaricaulis</taxon>
    </lineage>
</organism>
<dbReference type="KEGG" id="bana:BARAN1_0503"/>
<dbReference type="RefSeq" id="WP_122030730.1">
    <property type="nucleotide sequence ID" value="NZ_LS483254.1"/>
</dbReference>
<dbReference type="InterPro" id="IPR038537">
    <property type="entry name" value="TatT_sf"/>
</dbReference>
<evidence type="ECO:0000313" key="2">
    <source>
        <dbReference type="EMBL" id="SQD92527.1"/>
    </source>
</evidence>
<proteinExistence type="predicted"/>
<evidence type="ECO:0000256" key="1">
    <source>
        <dbReference type="SAM" id="SignalP"/>
    </source>
</evidence>
<feature type="chain" id="PRO_5015969100" description="Tetratricopeptide repeat protein" evidence="1">
    <location>
        <begin position="25"/>
        <end position="280"/>
    </location>
</feature>
<sequence>MFRRTLWIVSLLAALVVPSLGETAAELAAQGDALFEEIWVTQYTPSVAAELQRMLERAIELYEQALAQDENYAHALNMLSRCYYTLADIFLPEKEKADVHVKGQEYGERALRADPEFVRVEKEKGFVEAVRTSTDIAACFWTYSNWARKVELGGGMGLVAAALRGDDKKLVALIERCLELDRGYIYGGPLRALAAYWAEHPFSKDPEKVRTLLGEAIASYPDYLENRFFFAQYYLIPAGEWAQAREELQQIIDAPLGEAALDNGYVKLRAVELLGEIQDR</sequence>
<reference evidence="3" key="1">
    <citation type="submission" date="2018-05" db="EMBL/GenBank/DDBJ databases">
        <authorList>
            <person name="Hao L."/>
        </authorList>
    </citation>
    <scope>NUCLEOTIDE SEQUENCE [LARGE SCALE GENOMIC DNA]</scope>
</reference>
<keyword evidence="1" id="KW-0732">Signal</keyword>